<sequence length="106" mass="11688">MILPVRRWLLVEKVLDDYESVEGDLLVDRSAAHAVRESVYGDDLRPLPDDRVATVELSGAECQLVADSLAHRAAAADTESHDHGIGVSGSEIWDLLRVLDAQLTRR</sequence>
<keyword evidence="2" id="KW-1185">Reference proteome</keyword>
<evidence type="ECO:0000313" key="1">
    <source>
        <dbReference type="EMBL" id="SNY34033.1"/>
    </source>
</evidence>
<proteinExistence type="predicted"/>
<name>A0A285HEN6_9ACTN</name>
<accession>A0A285HEN6</accession>
<evidence type="ECO:0000313" key="2">
    <source>
        <dbReference type="Proteomes" id="UP000219612"/>
    </source>
</evidence>
<organism evidence="1 2">
    <name type="scientific">Paractinoplanes atraurantiacus</name>
    <dbReference type="NCBI Taxonomy" id="1036182"/>
    <lineage>
        <taxon>Bacteria</taxon>
        <taxon>Bacillati</taxon>
        <taxon>Actinomycetota</taxon>
        <taxon>Actinomycetes</taxon>
        <taxon>Micromonosporales</taxon>
        <taxon>Micromonosporaceae</taxon>
        <taxon>Paractinoplanes</taxon>
    </lineage>
</organism>
<gene>
    <name evidence="1" type="ORF">SAMN05421748_104220</name>
</gene>
<dbReference type="EMBL" id="OBDY01000004">
    <property type="protein sequence ID" value="SNY34033.1"/>
    <property type="molecule type" value="Genomic_DNA"/>
</dbReference>
<reference evidence="2" key="1">
    <citation type="submission" date="2017-09" db="EMBL/GenBank/DDBJ databases">
        <authorList>
            <person name="Varghese N."/>
            <person name="Submissions S."/>
        </authorList>
    </citation>
    <scope>NUCLEOTIDE SEQUENCE [LARGE SCALE GENOMIC DNA]</scope>
    <source>
        <strain evidence="2">CGMCC 4.6857</strain>
    </source>
</reference>
<protein>
    <submittedName>
        <fullName evidence="1">Uncharacterized protein</fullName>
    </submittedName>
</protein>
<dbReference type="AlphaFoldDB" id="A0A285HEN6"/>
<dbReference type="Proteomes" id="UP000219612">
    <property type="component" value="Unassembled WGS sequence"/>
</dbReference>